<dbReference type="InterPro" id="IPR049809">
    <property type="entry name" value="YehF/YfeS-like_WGR"/>
</dbReference>
<dbReference type="Proteomes" id="UP001595690">
    <property type="component" value="Unassembled WGS sequence"/>
</dbReference>
<protein>
    <submittedName>
        <fullName evidence="3">WGR and DUF4132 domain-containing protein</fullName>
    </submittedName>
</protein>
<feature type="compositionally biased region" description="Low complexity" evidence="1">
    <location>
        <begin position="72"/>
        <end position="91"/>
    </location>
</feature>
<dbReference type="PANTHER" id="PTHR48125">
    <property type="entry name" value="LP07818P1"/>
    <property type="match status" value="1"/>
</dbReference>
<dbReference type="InterPro" id="IPR036930">
    <property type="entry name" value="WGR_dom_sf"/>
</dbReference>
<evidence type="ECO:0000313" key="3">
    <source>
        <dbReference type="EMBL" id="MFC3897749.1"/>
    </source>
</evidence>
<name>A0ABV8C7B5_9PSEU</name>
<sequence>MRRWELVAGGSAKFWEIGRTGTEVTVRFGRLGTAGQTQTKELASEDAAAAHVAKLVAAKEKKGYQSVATAAAEPAAATTPRLTAASTQPPAATTPPAAPPTATTAPPAPPTTSVTPPPDEETWIMPAHWLNQAMRRRDVRPWPKFAPDPTKAQQFRTHITTQTDKIDEVLTHPSSHQALVRALRDQLEGRPDPLGAAILARVAETEDSPLHWWIEEFGLPFAATAAVHLATVHVNNWKDWQTQNWFGNHLHHSLPHHLSEDTFEGRTLVLARTALAVTDDETYDQTLVELDKVGTTWFGQVARAFLAPTRHDWFEEANAADHAPYWMVHCAASTAEQFGRLEQGHLIWSPIGMCTAMYLLGPALAPLLDAELRAKVEWGSECRKLALEMLAALPTDQAFMMLLNRLQERYVRPALLSAMASFPARAARLMAPRAANDPDVRNLLRAHLLRHPGIEPPVPLPAAVPDAPASALPRVLAEPPWTHRRPQPKPVVLKDVPVPAAHLTWLPGEREEWRELRGYWTTQVQNWKAMAAAIRARDHRYHDHRLFEAGPEEIALPLLADWVPGDTWGSEHWGKRITGRFGMDALPAMLRLAARDPHVSGVVLLPYATPEVADMMADWLARLKTARAFAITWLARHREAAARLLLPPALGVAGPRRRNAELALRHLHLETGVDVIAVATSVSAEAGAAVRTLIEIDPLDVLPAKLPVIGDWADLKLLPQVLLEDGATALSADAAKNLLMTAALSKPDAIYPGLPLAVEVCDRASLAEFAWAVFGCWQDVDAPSKDAWVLTALGWFGDDETVRRLSPLIRAWPGESQHARAVTGLDVLAQIGSEVALTHLNSIAERVKFKGLKARAQEKVSDIAAALGLSRDQLSDRLVPRLGLDDAATLVVDYGPRRFTVGFDEQLKPYVLDAEGKRRKDLPKPGAKDDQELAPKEHKRFAVLKKDVRTIASDQIHRLERSMVDQRTWTAEEFHTVLAGHPLLWHLVRRLVWITDAGLSFRLAEDRTLADAEDDEITLPEGATVRVAHPVDLSDTLQTWGEVFADYEILQPFAQLNRPTHAFAPGDNVPQLGRYVDREMPVGRVLALTKRGWVRGEPQDNGCESWMTRPLPSGGAVVACLDPGITVGMVDMFPELKFSSLWFSPSGEGNWTAPRNGGPARFDVDAVTASELLSELESLHA</sequence>
<keyword evidence="4" id="KW-1185">Reference proteome</keyword>
<dbReference type="Pfam" id="PF05406">
    <property type="entry name" value="WGR"/>
    <property type="match status" value="1"/>
</dbReference>
<accession>A0ABV8C7B5</accession>
<organism evidence="3 4">
    <name type="scientific">Lentzea rhizosphaerae</name>
    <dbReference type="NCBI Taxonomy" id="2041025"/>
    <lineage>
        <taxon>Bacteria</taxon>
        <taxon>Bacillati</taxon>
        <taxon>Actinomycetota</taxon>
        <taxon>Actinomycetes</taxon>
        <taxon>Pseudonocardiales</taxon>
        <taxon>Pseudonocardiaceae</taxon>
        <taxon>Lentzea</taxon>
    </lineage>
</organism>
<evidence type="ECO:0000259" key="2">
    <source>
        <dbReference type="PROSITE" id="PS51977"/>
    </source>
</evidence>
<reference evidence="4" key="1">
    <citation type="journal article" date="2019" name="Int. J. Syst. Evol. Microbiol.">
        <title>The Global Catalogue of Microorganisms (GCM) 10K type strain sequencing project: providing services to taxonomists for standard genome sequencing and annotation.</title>
        <authorList>
            <consortium name="The Broad Institute Genomics Platform"/>
            <consortium name="The Broad Institute Genome Sequencing Center for Infectious Disease"/>
            <person name="Wu L."/>
            <person name="Ma J."/>
        </authorList>
    </citation>
    <scope>NUCLEOTIDE SEQUENCE [LARGE SCALE GENOMIC DNA]</scope>
    <source>
        <strain evidence="4">CGMCC 4.7405</strain>
    </source>
</reference>
<dbReference type="EMBL" id="JBHRZI010000040">
    <property type="protein sequence ID" value="MFC3897749.1"/>
    <property type="molecule type" value="Genomic_DNA"/>
</dbReference>
<evidence type="ECO:0000256" key="1">
    <source>
        <dbReference type="SAM" id="MobiDB-lite"/>
    </source>
</evidence>
<dbReference type="CDD" id="cd07996">
    <property type="entry name" value="WGR_MMR_like"/>
    <property type="match status" value="1"/>
</dbReference>
<comment type="caution">
    <text evidence="3">The sequence shown here is derived from an EMBL/GenBank/DDBJ whole genome shotgun (WGS) entry which is preliminary data.</text>
</comment>
<dbReference type="PROSITE" id="PS51977">
    <property type="entry name" value="WGR"/>
    <property type="match status" value="1"/>
</dbReference>
<dbReference type="SMART" id="SM00773">
    <property type="entry name" value="WGR"/>
    <property type="match status" value="1"/>
</dbReference>
<dbReference type="InterPro" id="IPR025406">
    <property type="entry name" value="DUF4132"/>
</dbReference>
<dbReference type="PANTHER" id="PTHR48125:SF12">
    <property type="entry name" value="AT HOOK TRANSCRIPTION FACTOR FAMILY-RELATED"/>
    <property type="match status" value="1"/>
</dbReference>
<dbReference type="Pfam" id="PF13569">
    <property type="entry name" value="DUF4132"/>
    <property type="match status" value="1"/>
</dbReference>
<proteinExistence type="predicted"/>
<evidence type="ECO:0000313" key="4">
    <source>
        <dbReference type="Proteomes" id="UP001595690"/>
    </source>
</evidence>
<dbReference type="InterPro" id="IPR008893">
    <property type="entry name" value="WGR_domain"/>
</dbReference>
<dbReference type="Gene3D" id="2.20.140.10">
    <property type="entry name" value="WGR domain"/>
    <property type="match status" value="1"/>
</dbReference>
<feature type="domain" description="WGR" evidence="2">
    <location>
        <begin position="1"/>
        <end position="77"/>
    </location>
</feature>
<dbReference type="RefSeq" id="WP_382379232.1">
    <property type="nucleotide sequence ID" value="NZ_JBHRZI010000040.1"/>
</dbReference>
<feature type="region of interest" description="Disordered" evidence="1">
    <location>
        <begin position="72"/>
        <end position="117"/>
    </location>
</feature>
<dbReference type="SUPFAM" id="SSF142921">
    <property type="entry name" value="WGR domain-like"/>
    <property type="match status" value="1"/>
</dbReference>
<gene>
    <name evidence="3" type="ORF">ACFOWZ_40305</name>
</gene>